<dbReference type="Gene3D" id="3.40.850.10">
    <property type="entry name" value="Kinesin motor domain"/>
    <property type="match status" value="1"/>
</dbReference>
<dbReference type="GO" id="GO:0005737">
    <property type="term" value="C:cytoplasm"/>
    <property type="evidence" value="ECO:0000318"/>
    <property type="project" value="GO_Central"/>
</dbReference>
<accession>A0A7M7MXE7</accession>
<dbReference type="PRINTS" id="PR00380">
    <property type="entry name" value="KINESINHEAVY"/>
</dbReference>
<dbReference type="InterPro" id="IPR027640">
    <property type="entry name" value="Kinesin-like_fam"/>
</dbReference>
<dbReference type="GO" id="GO:0005871">
    <property type="term" value="C:kinesin complex"/>
    <property type="evidence" value="ECO:0000318"/>
    <property type="project" value="GO_Central"/>
</dbReference>
<evidence type="ECO:0000313" key="9">
    <source>
        <dbReference type="EnsemblMetazoa" id="XP_030828117"/>
    </source>
</evidence>
<feature type="region of interest" description="Disordered" evidence="7">
    <location>
        <begin position="427"/>
        <end position="473"/>
    </location>
</feature>
<dbReference type="RefSeq" id="XP_030828117.1">
    <property type="nucleotide sequence ID" value="XM_030972257.1"/>
</dbReference>
<dbReference type="PROSITE" id="PS00411">
    <property type="entry name" value="KINESIN_MOTOR_1"/>
    <property type="match status" value="1"/>
</dbReference>
<protein>
    <recommendedName>
        <fullName evidence="6">Kinesin-like protein</fullName>
    </recommendedName>
</protein>
<comment type="subcellular location">
    <subcellularLocation>
        <location evidence="1">Cytoplasm</location>
        <location evidence="1">Cytoskeleton</location>
    </subcellularLocation>
</comment>
<evidence type="ECO:0000256" key="4">
    <source>
        <dbReference type="ARBA" id="ARBA00023212"/>
    </source>
</evidence>
<keyword evidence="6" id="KW-0493">Microtubule</keyword>
<feature type="region of interest" description="Disordered" evidence="7">
    <location>
        <begin position="215"/>
        <end position="259"/>
    </location>
</feature>
<feature type="region of interest" description="Disordered" evidence="7">
    <location>
        <begin position="1"/>
        <end position="87"/>
    </location>
</feature>
<dbReference type="PROSITE" id="PS50067">
    <property type="entry name" value="KINESIN_MOTOR_2"/>
    <property type="match status" value="1"/>
</dbReference>
<feature type="compositionally biased region" description="Polar residues" evidence="7">
    <location>
        <begin position="40"/>
        <end position="49"/>
    </location>
</feature>
<keyword evidence="4" id="KW-0963">Cytoplasm</keyword>
<evidence type="ECO:0000256" key="5">
    <source>
        <dbReference type="PROSITE-ProRule" id="PRU00283"/>
    </source>
</evidence>
<dbReference type="GO" id="GO:0008017">
    <property type="term" value="F:microtubule binding"/>
    <property type="evidence" value="ECO:0000318"/>
    <property type="project" value="GO_Central"/>
</dbReference>
<dbReference type="OMA" id="YMFEERV"/>
<dbReference type="Pfam" id="PF00225">
    <property type="entry name" value="Kinesin"/>
    <property type="match status" value="1"/>
</dbReference>
<dbReference type="PANTHER" id="PTHR47972">
    <property type="entry name" value="KINESIN-LIKE PROTEIN KLP-3"/>
    <property type="match status" value="1"/>
</dbReference>
<dbReference type="FunFam" id="3.40.850.10:FF:000168">
    <property type="entry name" value="Kinesin-like protein"/>
    <property type="match status" value="1"/>
</dbReference>
<dbReference type="GO" id="GO:0005874">
    <property type="term" value="C:microtubule"/>
    <property type="evidence" value="ECO:0000318"/>
    <property type="project" value="GO_Central"/>
</dbReference>
<dbReference type="InterPro" id="IPR027417">
    <property type="entry name" value="P-loop_NTPase"/>
</dbReference>
<dbReference type="InterPro" id="IPR001752">
    <property type="entry name" value="Kinesin_motor_dom"/>
</dbReference>
<keyword evidence="3 5" id="KW-0067">ATP-binding</keyword>
<reference evidence="9" key="2">
    <citation type="submission" date="2021-01" db="UniProtKB">
        <authorList>
            <consortium name="EnsemblMetazoa"/>
        </authorList>
    </citation>
    <scope>IDENTIFICATION</scope>
</reference>
<name>A0A7M7MXE7_STRPU</name>
<dbReference type="OrthoDB" id="3176171at2759"/>
<evidence type="ECO:0000256" key="1">
    <source>
        <dbReference type="ARBA" id="ARBA00004245"/>
    </source>
</evidence>
<keyword evidence="4" id="KW-0206">Cytoskeleton</keyword>
<feature type="binding site" evidence="5">
    <location>
        <begin position="632"/>
        <end position="639"/>
    </location>
    <ligand>
        <name>ATP</name>
        <dbReference type="ChEBI" id="CHEBI:30616"/>
    </ligand>
</feature>
<dbReference type="GO" id="GO:0016887">
    <property type="term" value="F:ATP hydrolysis activity"/>
    <property type="evidence" value="ECO:0000318"/>
    <property type="project" value="GO_Central"/>
</dbReference>
<feature type="domain" description="Kinesin motor" evidence="8">
    <location>
        <begin position="557"/>
        <end position="870"/>
    </location>
</feature>
<comment type="similarity">
    <text evidence="5 6">Belongs to the TRAFAC class myosin-kinesin ATPase superfamily. Kinesin family.</text>
</comment>
<evidence type="ECO:0000313" key="10">
    <source>
        <dbReference type="Proteomes" id="UP000007110"/>
    </source>
</evidence>
<keyword evidence="2 5" id="KW-0547">Nucleotide-binding</keyword>
<keyword evidence="5 6" id="KW-0505">Motor protein</keyword>
<dbReference type="AlphaFoldDB" id="A0A7M7MXE7"/>
<dbReference type="InterPro" id="IPR019821">
    <property type="entry name" value="Kinesin_motor_CS"/>
</dbReference>
<dbReference type="PANTHER" id="PTHR47972:SF65">
    <property type="entry name" value="KINESIN-LIKE PROTEIN"/>
    <property type="match status" value="1"/>
</dbReference>
<dbReference type="KEGG" id="spu:585748"/>
<feature type="compositionally biased region" description="Polar residues" evidence="7">
    <location>
        <begin position="1"/>
        <end position="16"/>
    </location>
</feature>
<dbReference type="InParanoid" id="A0A7M7MXE7"/>
<proteinExistence type="inferred from homology"/>
<dbReference type="GeneID" id="585748"/>
<evidence type="ECO:0000256" key="6">
    <source>
        <dbReference type="RuleBase" id="RU000394"/>
    </source>
</evidence>
<dbReference type="InterPro" id="IPR036961">
    <property type="entry name" value="Kinesin_motor_dom_sf"/>
</dbReference>
<dbReference type="Proteomes" id="UP000007110">
    <property type="component" value="Unassembled WGS sequence"/>
</dbReference>
<evidence type="ECO:0000259" key="8">
    <source>
        <dbReference type="PROSITE" id="PS50067"/>
    </source>
</evidence>
<dbReference type="EnsemblMetazoa" id="XM_030972257">
    <property type="protein sequence ID" value="XP_030828117"/>
    <property type="gene ID" value="LOC585748"/>
</dbReference>
<dbReference type="SUPFAM" id="SSF52540">
    <property type="entry name" value="P-loop containing nucleoside triphosphate hydrolases"/>
    <property type="match status" value="1"/>
</dbReference>
<keyword evidence="10" id="KW-1185">Reference proteome</keyword>
<dbReference type="GO" id="GO:0007018">
    <property type="term" value="P:microtubule-based movement"/>
    <property type="evidence" value="ECO:0000318"/>
    <property type="project" value="GO_Central"/>
</dbReference>
<dbReference type="SMART" id="SM00129">
    <property type="entry name" value="KISc"/>
    <property type="match status" value="1"/>
</dbReference>
<organism evidence="9 10">
    <name type="scientific">Strongylocentrotus purpuratus</name>
    <name type="common">Purple sea urchin</name>
    <dbReference type="NCBI Taxonomy" id="7668"/>
    <lineage>
        <taxon>Eukaryota</taxon>
        <taxon>Metazoa</taxon>
        <taxon>Echinodermata</taxon>
        <taxon>Eleutherozoa</taxon>
        <taxon>Echinozoa</taxon>
        <taxon>Echinoidea</taxon>
        <taxon>Euechinoidea</taxon>
        <taxon>Echinacea</taxon>
        <taxon>Camarodonta</taxon>
        <taxon>Echinidea</taxon>
        <taxon>Strongylocentrotidae</taxon>
        <taxon>Strongylocentrotus</taxon>
    </lineage>
</organism>
<evidence type="ECO:0000256" key="7">
    <source>
        <dbReference type="SAM" id="MobiDB-lite"/>
    </source>
</evidence>
<reference evidence="10" key="1">
    <citation type="submission" date="2015-02" db="EMBL/GenBank/DDBJ databases">
        <title>Genome sequencing for Strongylocentrotus purpuratus.</title>
        <authorList>
            <person name="Murali S."/>
            <person name="Liu Y."/>
            <person name="Vee V."/>
            <person name="English A."/>
            <person name="Wang M."/>
            <person name="Skinner E."/>
            <person name="Han Y."/>
            <person name="Muzny D.M."/>
            <person name="Worley K.C."/>
            <person name="Gibbs R.A."/>
        </authorList>
    </citation>
    <scope>NUCLEOTIDE SEQUENCE</scope>
</reference>
<dbReference type="GO" id="GO:0005524">
    <property type="term" value="F:ATP binding"/>
    <property type="evidence" value="ECO:0007669"/>
    <property type="project" value="UniProtKB-UniRule"/>
</dbReference>
<evidence type="ECO:0000256" key="2">
    <source>
        <dbReference type="ARBA" id="ARBA00022741"/>
    </source>
</evidence>
<dbReference type="GO" id="GO:0003777">
    <property type="term" value="F:microtubule motor activity"/>
    <property type="evidence" value="ECO:0000318"/>
    <property type="project" value="GO_Central"/>
</dbReference>
<sequence length="885" mass="98158">MGSGSSNSPNTSQTMPEPTPQPKREKRARGRGDFEEVQLTDPNAPSASQLAEPRQDNAASRNKQKQDRKPKNVPNSEGSNVQYGAGNGGSGYATGLGAGYDGLQQHDHSGPQDMWQYGSQAVQQQQRVIDSFQQQAQLVPQPNQNPDEFLSMALQLQEMGDEDIVFETFHHNNGKKYTCIKQGGQRHYLDSWDTQNWQSFPNKWISNGVFIRDGDQGYSEPASNQTANADSGGHHHQEESSGAEVSGGLSGTNDDRAGSLMHPTKGTLLTYIFEEKRNIHCYFDDDSGMWVKMPVSWEQHTDFVKGLIKQVKDQSPSWKDGYDIVAALRKSNYDVDDTVMTYLTVGDTGCMDTPDRLKGFDMKLIKEKDQKIAIQQEKLAKMHRSYDKVMQNNKKLRHENDKMQKQLDQLREKVASLEVEAKTANHKLQALQNERPRTARARTSLASDPPAIETAPSDSAPEEPAGPVGPTVDEETLRKLDKDAKELDKANLTLKKEVQQGFNDMIEMMKEASAALKKMKRMDSGNVKELDELRVLYRKECLQRKLLYNKLQELRGNIRVFCRVRYDSRTDCCLKFPSEIEIEATNPAGKKMLHSFDHVFSPTSTQEQVFAQALPIITSCVDGYNVCIMAYGQTGSGKTFTMMGPKDNPGVNVRAIKELLKICSERDQVDYTLKVSMIEVYNEQVQDLLNTDLENKTPLDIKMQGKRLYLQGLVEKIVSNEGDITSIMEMGDANRSVAATKMNSTSSRSHLLLMLTVEGTDKVSNATSYGSLILVDLAGSERIAKTGATGQTLVEAAAINKSLTSLGQVFTGLRSGALHVPYRNSKLTHLLQPSLSGDAKACLFVNASPSESNVTETISALQFGSNARQVALGQATKNTGKNNKK</sequence>
<feature type="compositionally biased region" description="Polar residues" evidence="7">
    <location>
        <begin position="73"/>
        <end position="82"/>
    </location>
</feature>
<evidence type="ECO:0000256" key="3">
    <source>
        <dbReference type="ARBA" id="ARBA00022840"/>
    </source>
</evidence>